<keyword evidence="3" id="KW-0238">DNA-binding</keyword>
<keyword evidence="7" id="KW-1185">Reference proteome</keyword>
<dbReference type="Pfam" id="PF00126">
    <property type="entry name" value="HTH_1"/>
    <property type="match status" value="1"/>
</dbReference>
<accession>A0A4Q2TYD8</accession>
<dbReference type="Gene3D" id="3.40.190.290">
    <property type="match status" value="1"/>
</dbReference>
<dbReference type="GO" id="GO:0003677">
    <property type="term" value="F:DNA binding"/>
    <property type="evidence" value="ECO:0007669"/>
    <property type="project" value="UniProtKB-KW"/>
</dbReference>
<dbReference type="InterPro" id="IPR005119">
    <property type="entry name" value="LysR_subst-bd"/>
</dbReference>
<evidence type="ECO:0000256" key="4">
    <source>
        <dbReference type="ARBA" id="ARBA00023163"/>
    </source>
</evidence>
<dbReference type="Gene3D" id="1.10.10.10">
    <property type="entry name" value="Winged helix-like DNA-binding domain superfamily/Winged helix DNA-binding domain"/>
    <property type="match status" value="1"/>
</dbReference>
<dbReference type="PROSITE" id="PS50931">
    <property type="entry name" value="HTH_LYSR"/>
    <property type="match status" value="1"/>
</dbReference>
<dbReference type="InterPro" id="IPR036388">
    <property type="entry name" value="WH-like_DNA-bd_sf"/>
</dbReference>
<feature type="domain" description="HTH lysR-type" evidence="5">
    <location>
        <begin position="3"/>
        <end position="60"/>
    </location>
</feature>
<evidence type="ECO:0000259" key="5">
    <source>
        <dbReference type="PROSITE" id="PS50931"/>
    </source>
</evidence>
<gene>
    <name evidence="6" type="ORF">D3273_25660</name>
</gene>
<comment type="caution">
    <text evidence="6">The sequence shown here is derived from an EMBL/GenBank/DDBJ whole genome shotgun (WGS) entry which is preliminary data.</text>
</comment>
<proteinExistence type="inferred from homology"/>
<evidence type="ECO:0000256" key="2">
    <source>
        <dbReference type="ARBA" id="ARBA00023015"/>
    </source>
</evidence>
<dbReference type="OrthoDB" id="9785974at2"/>
<evidence type="ECO:0000313" key="6">
    <source>
        <dbReference type="EMBL" id="RYC29119.1"/>
    </source>
</evidence>
<comment type="similarity">
    <text evidence="1">Belongs to the LysR transcriptional regulatory family.</text>
</comment>
<keyword evidence="4" id="KW-0804">Transcription</keyword>
<dbReference type="PANTHER" id="PTHR30419">
    <property type="entry name" value="HTH-TYPE TRANSCRIPTIONAL REGULATOR YBHD"/>
    <property type="match status" value="1"/>
</dbReference>
<organism evidence="6 7">
    <name type="scientific">Lichenibacterium minor</name>
    <dbReference type="NCBI Taxonomy" id="2316528"/>
    <lineage>
        <taxon>Bacteria</taxon>
        <taxon>Pseudomonadati</taxon>
        <taxon>Pseudomonadota</taxon>
        <taxon>Alphaproteobacteria</taxon>
        <taxon>Hyphomicrobiales</taxon>
        <taxon>Lichenihabitantaceae</taxon>
        <taxon>Lichenibacterium</taxon>
    </lineage>
</organism>
<dbReference type="CDD" id="cd08421">
    <property type="entry name" value="PBP2_LTTR_like_1"/>
    <property type="match status" value="1"/>
</dbReference>
<dbReference type="GO" id="GO:0003700">
    <property type="term" value="F:DNA-binding transcription factor activity"/>
    <property type="evidence" value="ECO:0007669"/>
    <property type="project" value="InterPro"/>
</dbReference>
<dbReference type="SUPFAM" id="SSF53850">
    <property type="entry name" value="Periplasmic binding protein-like II"/>
    <property type="match status" value="1"/>
</dbReference>
<dbReference type="InterPro" id="IPR000847">
    <property type="entry name" value="LysR_HTH_N"/>
</dbReference>
<dbReference type="RefSeq" id="WP_129229803.1">
    <property type="nucleotide sequence ID" value="NZ_QYBB01000069.1"/>
</dbReference>
<evidence type="ECO:0000313" key="7">
    <source>
        <dbReference type="Proteomes" id="UP000290759"/>
    </source>
</evidence>
<protein>
    <submittedName>
        <fullName evidence="6">LysR family transcriptional regulator</fullName>
    </submittedName>
</protein>
<reference evidence="6 7" key="2">
    <citation type="submission" date="2019-02" db="EMBL/GenBank/DDBJ databases">
        <title>'Lichenibacterium ramalinii' gen. nov. sp. nov., 'Lichenibacterium minor' gen. nov. sp. nov.</title>
        <authorList>
            <person name="Pankratov T."/>
        </authorList>
    </citation>
    <scope>NUCLEOTIDE SEQUENCE [LARGE SCALE GENOMIC DNA]</scope>
    <source>
        <strain evidence="6 7">RmlP026</strain>
    </source>
</reference>
<dbReference type="Pfam" id="PF03466">
    <property type="entry name" value="LysR_substrate"/>
    <property type="match status" value="1"/>
</dbReference>
<dbReference type="GO" id="GO:0005829">
    <property type="term" value="C:cytosol"/>
    <property type="evidence" value="ECO:0007669"/>
    <property type="project" value="TreeGrafter"/>
</dbReference>
<dbReference type="EMBL" id="QYBB01000069">
    <property type="protein sequence ID" value="RYC29119.1"/>
    <property type="molecule type" value="Genomic_DNA"/>
</dbReference>
<sequence>MRFDVTDLRLFVQVADAGSITKGAAAANIALGAASARVRGMEEQLGIPLLVRDRSGVVPTPAGRALLRHGRSILQQCDRMHGELEEYAKGLKGHVRLFSNTNALTEFLPTALSSFLRANPGVNVDVQEHLSDQIVRGIREGMADIGIVAGTVDLSAVETFPFRQDRLVVVTPRSHALGQRRRIPFEHILDDDFIGLETGAALQDFLADHARRLGRRLRLRIQLRGFDGICRMVESGAGIAVLPESAARRYKRSMAIRVVELEDGWASRKLVICVRRVDDLPVHARRLVEELRCADR</sequence>
<dbReference type="Proteomes" id="UP000290759">
    <property type="component" value="Unassembled WGS sequence"/>
</dbReference>
<keyword evidence="2" id="KW-0805">Transcription regulation</keyword>
<dbReference type="SUPFAM" id="SSF46785">
    <property type="entry name" value="Winged helix' DNA-binding domain"/>
    <property type="match status" value="1"/>
</dbReference>
<dbReference type="AlphaFoldDB" id="A0A4Q2TYD8"/>
<name>A0A4Q2TYD8_9HYPH</name>
<dbReference type="InterPro" id="IPR036390">
    <property type="entry name" value="WH_DNA-bd_sf"/>
</dbReference>
<evidence type="ECO:0000256" key="1">
    <source>
        <dbReference type="ARBA" id="ARBA00009437"/>
    </source>
</evidence>
<evidence type="ECO:0000256" key="3">
    <source>
        <dbReference type="ARBA" id="ARBA00023125"/>
    </source>
</evidence>
<reference evidence="6 7" key="1">
    <citation type="submission" date="2018-12" db="EMBL/GenBank/DDBJ databases">
        <authorList>
            <person name="Grouzdev D.S."/>
            <person name="Krutkina M.S."/>
        </authorList>
    </citation>
    <scope>NUCLEOTIDE SEQUENCE [LARGE SCALE GENOMIC DNA]</scope>
    <source>
        <strain evidence="6 7">RmlP026</strain>
    </source>
</reference>
<dbReference type="InterPro" id="IPR050950">
    <property type="entry name" value="HTH-type_LysR_regulators"/>
</dbReference>
<dbReference type="PANTHER" id="PTHR30419:SF2">
    <property type="entry name" value="LYSR FAMILY TRANSCRIPTIONAL REGULATOR"/>
    <property type="match status" value="1"/>
</dbReference>